<feature type="compositionally biased region" description="Low complexity" evidence="1">
    <location>
        <begin position="162"/>
        <end position="180"/>
    </location>
</feature>
<dbReference type="AlphaFoldDB" id="A0AAD5UNC3"/>
<feature type="compositionally biased region" description="Pro residues" evidence="1">
    <location>
        <begin position="62"/>
        <end position="72"/>
    </location>
</feature>
<feature type="compositionally biased region" description="Low complexity" evidence="1">
    <location>
        <begin position="120"/>
        <end position="137"/>
    </location>
</feature>
<protein>
    <submittedName>
        <fullName evidence="2">Uncharacterized protein</fullName>
    </submittedName>
</protein>
<sequence>MTHHIFRDILTLLLTSDKEVSQPEDHRVLTSSETYVSEVAEDTTARPRSRSTHRDPHRESHPLPPLPPPLPSAPAGIENGGLPSRPNTAGSEPAPHVPLSPQSHQFIPRARGASVRSEISSIPSSQASQQHSHQAQLPLPPQPLLINPSTTMGTIFQRRNKSSAPPSASGTSSPTESTSSRLTAVSLPGAGSATSLGRSRASSQPGRRPSTADRIVGSSAQHPFPPPLSAGINSHSGQGMGPAAGIGGSSSPTLGGIGGMPGMPSNRKGSKLNPNAPPSITVNTALVSPPLPSSTLALMGNGMGMGMGMGGGFGGMGGNGATPMPLVPPPPIPHASIPQAPQSPLPPMAPPDPLRKPYHMMGLLRKTMTSRTGRGEACECA</sequence>
<evidence type="ECO:0000256" key="1">
    <source>
        <dbReference type="SAM" id="MobiDB-lite"/>
    </source>
</evidence>
<reference evidence="2" key="1">
    <citation type="submission" date="2022-07" db="EMBL/GenBank/DDBJ databases">
        <title>Genome Sequence of Physisporinus lineatus.</title>
        <authorList>
            <person name="Buettner E."/>
        </authorList>
    </citation>
    <scope>NUCLEOTIDE SEQUENCE</scope>
    <source>
        <strain evidence="2">VT162</strain>
    </source>
</reference>
<feature type="region of interest" description="Disordered" evidence="1">
    <location>
        <begin position="19"/>
        <end position="274"/>
    </location>
</feature>
<gene>
    <name evidence="2" type="ORF">NLI96_g13264</name>
</gene>
<dbReference type="EMBL" id="JANAWD010001768">
    <property type="protein sequence ID" value="KAJ3472765.1"/>
    <property type="molecule type" value="Genomic_DNA"/>
</dbReference>
<comment type="caution">
    <text evidence="2">The sequence shown here is derived from an EMBL/GenBank/DDBJ whole genome shotgun (WGS) entry which is preliminary data.</text>
</comment>
<feature type="compositionally biased region" description="Basic and acidic residues" evidence="1">
    <location>
        <begin position="19"/>
        <end position="28"/>
    </location>
</feature>
<accession>A0AAD5UNC3</accession>
<organism evidence="2 3">
    <name type="scientific">Meripilus lineatus</name>
    <dbReference type="NCBI Taxonomy" id="2056292"/>
    <lineage>
        <taxon>Eukaryota</taxon>
        <taxon>Fungi</taxon>
        <taxon>Dikarya</taxon>
        <taxon>Basidiomycota</taxon>
        <taxon>Agaricomycotina</taxon>
        <taxon>Agaricomycetes</taxon>
        <taxon>Polyporales</taxon>
        <taxon>Meripilaceae</taxon>
        <taxon>Meripilus</taxon>
    </lineage>
</organism>
<keyword evidence="3" id="KW-1185">Reference proteome</keyword>
<feature type="compositionally biased region" description="Basic and acidic residues" evidence="1">
    <location>
        <begin position="52"/>
        <end position="61"/>
    </location>
</feature>
<name>A0AAD5UNC3_9APHY</name>
<evidence type="ECO:0000313" key="3">
    <source>
        <dbReference type="Proteomes" id="UP001212997"/>
    </source>
</evidence>
<feature type="compositionally biased region" description="Gly residues" evidence="1">
    <location>
        <begin position="238"/>
        <end position="248"/>
    </location>
</feature>
<evidence type="ECO:0000313" key="2">
    <source>
        <dbReference type="EMBL" id="KAJ3472765.1"/>
    </source>
</evidence>
<dbReference type="Proteomes" id="UP001212997">
    <property type="component" value="Unassembled WGS sequence"/>
</dbReference>
<feature type="compositionally biased region" description="Polar residues" evidence="1">
    <location>
        <begin position="192"/>
        <end position="205"/>
    </location>
</feature>
<proteinExistence type="predicted"/>